<evidence type="ECO:0000259" key="4">
    <source>
        <dbReference type="PROSITE" id="PS50995"/>
    </source>
</evidence>
<keyword evidence="6" id="KW-1185">Reference proteome</keyword>
<dbReference type="Pfam" id="PF01047">
    <property type="entry name" value="MarR"/>
    <property type="match status" value="1"/>
</dbReference>
<evidence type="ECO:0000256" key="3">
    <source>
        <dbReference type="ARBA" id="ARBA00023163"/>
    </source>
</evidence>
<accession>A0ABP9RWW6</accession>
<dbReference type="EMBL" id="BAABJQ010000009">
    <property type="protein sequence ID" value="GAA5187577.1"/>
    <property type="molecule type" value="Genomic_DNA"/>
</dbReference>
<sequence length="164" mass="18146">MPRLRIEDAIHDAFVELTTLGEQYLSDFATRLSPGLRRGAVQPLLRLHRTGPERISELALELGLDPTTVTRHLDELESRGLVARHSDPTDRRATLVHLTAKATAQLDAAEAGRRTRLAGMLADWPEADREAFARLLSRFVHRPQLAREIAVGAGERAGAEGCRD</sequence>
<dbReference type="InterPro" id="IPR036390">
    <property type="entry name" value="WH_DNA-bd_sf"/>
</dbReference>
<comment type="caution">
    <text evidence="5">The sequence shown here is derived from an EMBL/GenBank/DDBJ whole genome shotgun (WGS) entry which is preliminary data.</text>
</comment>
<feature type="domain" description="HTH marR-type" evidence="4">
    <location>
        <begin position="1"/>
        <end position="141"/>
    </location>
</feature>
<dbReference type="SMART" id="SM00347">
    <property type="entry name" value="HTH_MARR"/>
    <property type="match status" value="1"/>
</dbReference>
<keyword evidence="1" id="KW-0805">Transcription regulation</keyword>
<dbReference type="CDD" id="cd00090">
    <property type="entry name" value="HTH_ARSR"/>
    <property type="match status" value="1"/>
</dbReference>
<dbReference type="PANTHER" id="PTHR42756">
    <property type="entry name" value="TRANSCRIPTIONAL REGULATOR, MARR"/>
    <property type="match status" value="1"/>
</dbReference>
<keyword evidence="3" id="KW-0804">Transcription</keyword>
<name>A0ABP9RWW6_9ACTN</name>
<evidence type="ECO:0000256" key="2">
    <source>
        <dbReference type="ARBA" id="ARBA00023125"/>
    </source>
</evidence>
<keyword evidence="2" id="KW-0238">DNA-binding</keyword>
<organism evidence="5 6">
    <name type="scientific">Rugosimonospora acidiphila</name>
    <dbReference type="NCBI Taxonomy" id="556531"/>
    <lineage>
        <taxon>Bacteria</taxon>
        <taxon>Bacillati</taxon>
        <taxon>Actinomycetota</taxon>
        <taxon>Actinomycetes</taxon>
        <taxon>Micromonosporales</taxon>
        <taxon>Micromonosporaceae</taxon>
        <taxon>Rugosimonospora</taxon>
    </lineage>
</organism>
<dbReference type="Proteomes" id="UP001501570">
    <property type="component" value="Unassembled WGS sequence"/>
</dbReference>
<evidence type="ECO:0000313" key="6">
    <source>
        <dbReference type="Proteomes" id="UP001501570"/>
    </source>
</evidence>
<dbReference type="SUPFAM" id="SSF46785">
    <property type="entry name" value="Winged helix' DNA-binding domain"/>
    <property type="match status" value="1"/>
</dbReference>
<evidence type="ECO:0000313" key="5">
    <source>
        <dbReference type="EMBL" id="GAA5187577.1"/>
    </source>
</evidence>
<dbReference type="InterPro" id="IPR000835">
    <property type="entry name" value="HTH_MarR-typ"/>
</dbReference>
<dbReference type="InterPro" id="IPR023187">
    <property type="entry name" value="Tscrpt_reg_MarR-type_CS"/>
</dbReference>
<dbReference type="PROSITE" id="PS01117">
    <property type="entry name" value="HTH_MARR_1"/>
    <property type="match status" value="1"/>
</dbReference>
<evidence type="ECO:0000256" key="1">
    <source>
        <dbReference type="ARBA" id="ARBA00023015"/>
    </source>
</evidence>
<dbReference type="InterPro" id="IPR011991">
    <property type="entry name" value="ArsR-like_HTH"/>
</dbReference>
<dbReference type="Gene3D" id="1.10.10.10">
    <property type="entry name" value="Winged helix-like DNA-binding domain superfamily/Winged helix DNA-binding domain"/>
    <property type="match status" value="1"/>
</dbReference>
<dbReference type="RefSeq" id="WP_345631005.1">
    <property type="nucleotide sequence ID" value="NZ_BAABJQ010000009.1"/>
</dbReference>
<dbReference type="InterPro" id="IPR036388">
    <property type="entry name" value="WH-like_DNA-bd_sf"/>
</dbReference>
<dbReference type="PANTHER" id="PTHR42756:SF1">
    <property type="entry name" value="TRANSCRIPTIONAL REPRESSOR OF EMRAB OPERON"/>
    <property type="match status" value="1"/>
</dbReference>
<protein>
    <recommendedName>
        <fullName evidence="4">HTH marR-type domain-containing protein</fullName>
    </recommendedName>
</protein>
<dbReference type="PROSITE" id="PS50995">
    <property type="entry name" value="HTH_MARR_2"/>
    <property type="match status" value="1"/>
</dbReference>
<reference evidence="6" key="1">
    <citation type="journal article" date="2019" name="Int. J. Syst. Evol. Microbiol.">
        <title>The Global Catalogue of Microorganisms (GCM) 10K type strain sequencing project: providing services to taxonomists for standard genome sequencing and annotation.</title>
        <authorList>
            <consortium name="The Broad Institute Genomics Platform"/>
            <consortium name="The Broad Institute Genome Sequencing Center for Infectious Disease"/>
            <person name="Wu L."/>
            <person name="Ma J."/>
        </authorList>
    </citation>
    <scope>NUCLEOTIDE SEQUENCE [LARGE SCALE GENOMIC DNA]</scope>
    <source>
        <strain evidence="6">JCM 18304</strain>
    </source>
</reference>
<proteinExistence type="predicted"/>
<gene>
    <name evidence="5" type="ORF">GCM10023322_36250</name>
</gene>
<dbReference type="PRINTS" id="PR00598">
    <property type="entry name" value="HTHMARR"/>
</dbReference>